<evidence type="ECO:0000256" key="6">
    <source>
        <dbReference type="ARBA" id="ARBA00038076"/>
    </source>
</evidence>
<sequence>MSALGRVVRAGVARRRVQTLVMTLTTMMAVAASVLSAGLIVASSAPFDDAFSRQRGAHLTAWFDGRDVPPARLAATARVSGVSASTGPYRVLSLAPRIASGGPGVTAPPITVAGRDAPGGPIDAVGLVEGRWATAPGEIVLSPDALPVRVGDRLSFPDARGGPTLTVVGRARSAGRSADAWTSPAQLRTLGAAGAAPAYQMLYRFADASTGARLAAHRAAIAAAVPPGSLTGAESYLTIKLAAERESGVYVPFVVAFGVLGLFMSVLTIGVVVNGAVGAATRRIGVLKSLGFTPAQVVRAYVVQALAPALAGAALGVALGNLLAIPAMRRQGDAFGTGAQTIPLWIDLAVPAAALVAVAVTALVPASRAGRLRAAEAIVDGRAPRPGRGRGIQRMVGRPVLPCPISMGLAAPFARPARSAAMGATVAFGMVAVTFTTGLVLSFGDVQDGLNRRSPGAVVVHTVTPPSQGSSGAPRVADAAAVARTIDAQPGTRRHFRTSGTEVRVAGLADAVDLVAYEGDSAWGSYQMITGSWFRAPGEAVAPSGFLEATGTRTGDTITLANGDRQVRIRLVGETFDLRDGGMVILTDAASVAGLGARFDPPSVRFHIDLMPGTGPGPYLTELNRALTPLGAGGRPNTAETSSTVTAMNALAGSLTVLLVAVAALGVLNTVVLDTRERVHDLGVLKALGMSPRQTVAMVVTTAAAIGLVAGAIGVPVGMMLHEAVMPLVGDAAGTRIPEAYMAVYQGPVLAVLLVGGAALATAGALLPATWAARVRTATALRTE</sequence>
<evidence type="ECO:0000256" key="4">
    <source>
        <dbReference type="ARBA" id="ARBA00022989"/>
    </source>
</evidence>
<evidence type="ECO:0000256" key="7">
    <source>
        <dbReference type="SAM" id="Phobius"/>
    </source>
</evidence>
<evidence type="ECO:0000256" key="3">
    <source>
        <dbReference type="ARBA" id="ARBA00022692"/>
    </source>
</evidence>
<feature type="transmembrane region" description="Helical" evidence="7">
    <location>
        <begin position="420"/>
        <end position="444"/>
    </location>
</feature>
<reference evidence="9 10" key="1">
    <citation type="submission" date="2019-03" db="EMBL/GenBank/DDBJ databases">
        <title>Draft genome sequences of novel Actinobacteria.</title>
        <authorList>
            <person name="Sahin N."/>
            <person name="Ay H."/>
            <person name="Saygin H."/>
        </authorList>
    </citation>
    <scope>NUCLEOTIDE SEQUENCE [LARGE SCALE GENOMIC DNA]</scope>
    <source>
        <strain evidence="9 10">H3C3</strain>
    </source>
</reference>
<keyword evidence="3 7" id="KW-0812">Transmembrane</keyword>
<feature type="transmembrane region" description="Helical" evidence="7">
    <location>
        <begin position="249"/>
        <end position="277"/>
    </location>
</feature>
<dbReference type="Proteomes" id="UP000294513">
    <property type="component" value="Unassembled WGS sequence"/>
</dbReference>
<dbReference type="RefSeq" id="WP_131894499.1">
    <property type="nucleotide sequence ID" value="NZ_SMKU01000081.1"/>
</dbReference>
<evidence type="ECO:0000256" key="5">
    <source>
        <dbReference type="ARBA" id="ARBA00023136"/>
    </source>
</evidence>
<feature type="domain" description="ABC3 transporter permease C-terminal" evidence="8">
    <location>
        <begin position="256"/>
        <end position="369"/>
    </location>
</feature>
<gene>
    <name evidence="9" type="ORF">E1298_17515</name>
</gene>
<dbReference type="GO" id="GO:0005886">
    <property type="term" value="C:plasma membrane"/>
    <property type="evidence" value="ECO:0007669"/>
    <property type="project" value="UniProtKB-SubCell"/>
</dbReference>
<feature type="transmembrane region" description="Helical" evidence="7">
    <location>
        <begin position="749"/>
        <end position="773"/>
    </location>
</feature>
<accession>A0A4V2YWQ9</accession>
<evidence type="ECO:0000313" key="9">
    <source>
        <dbReference type="EMBL" id="TDD86377.1"/>
    </source>
</evidence>
<feature type="transmembrane region" description="Helical" evidence="7">
    <location>
        <begin position="696"/>
        <end position="721"/>
    </location>
</feature>
<evidence type="ECO:0000259" key="8">
    <source>
        <dbReference type="Pfam" id="PF02687"/>
    </source>
</evidence>
<comment type="similarity">
    <text evidence="6">Belongs to the ABC-4 integral membrane protein family.</text>
</comment>
<organism evidence="9 10">
    <name type="scientific">Actinomadura rubrisoli</name>
    <dbReference type="NCBI Taxonomy" id="2530368"/>
    <lineage>
        <taxon>Bacteria</taxon>
        <taxon>Bacillati</taxon>
        <taxon>Actinomycetota</taxon>
        <taxon>Actinomycetes</taxon>
        <taxon>Streptosporangiales</taxon>
        <taxon>Thermomonosporaceae</taxon>
        <taxon>Actinomadura</taxon>
    </lineage>
</organism>
<feature type="domain" description="ABC3 transporter permease C-terminal" evidence="8">
    <location>
        <begin position="655"/>
        <end position="762"/>
    </location>
</feature>
<evidence type="ECO:0000313" key="10">
    <source>
        <dbReference type="Proteomes" id="UP000294513"/>
    </source>
</evidence>
<evidence type="ECO:0000256" key="2">
    <source>
        <dbReference type="ARBA" id="ARBA00022475"/>
    </source>
</evidence>
<dbReference type="AlphaFoldDB" id="A0A4V2YWQ9"/>
<proteinExistence type="inferred from homology"/>
<protein>
    <submittedName>
        <fullName evidence="9">ABC transporter permease</fullName>
    </submittedName>
</protein>
<dbReference type="PANTHER" id="PTHR30572">
    <property type="entry name" value="MEMBRANE COMPONENT OF TRANSPORTER-RELATED"/>
    <property type="match status" value="1"/>
</dbReference>
<keyword evidence="10" id="KW-1185">Reference proteome</keyword>
<feature type="transmembrane region" description="Helical" evidence="7">
    <location>
        <begin position="298"/>
        <end position="324"/>
    </location>
</feature>
<dbReference type="OrthoDB" id="3207485at2"/>
<keyword evidence="5 7" id="KW-0472">Membrane</keyword>
<dbReference type="GO" id="GO:0022857">
    <property type="term" value="F:transmembrane transporter activity"/>
    <property type="evidence" value="ECO:0007669"/>
    <property type="project" value="TreeGrafter"/>
</dbReference>
<dbReference type="EMBL" id="SMKU01000081">
    <property type="protein sequence ID" value="TDD86377.1"/>
    <property type="molecule type" value="Genomic_DNA"/>
</dbReference>
<comment type="subcellular location">
    <subcellularLocation>
        <location evidence="1">Cell membrane</location>
        <topology evidence="1">Multi-pass membrane protein</topology>
    </subcellularLocation>
</comment>
<dbReference type="InterPro" id="IPR003838">
    <property type="entry name" value="ABC3_permease_C"/>
</dbReference>
<feature type="transmembrane region" description="Helical" evidence="7">
    <location>
        <begin position="344"/>
        <end position="364"/>
    </location>
</feature>
<dbReference type="InterPro" id="IPR050250">
    <property type="entry name" value="Macrolide_Exporter_MacB"/>
</dbReference>
<dbReference type="Pfam" id="PF02687">
    <property type="entry name" value="FtsX"/>
    <property type="match status" value="2"/>
</dbReference>
<comment type="caution">
    <text evidence="9">The sequence shown here is derived from an EMBL/GenBank/DDBJ whole genome shotgun (WGS) entry which is preliminary data.</text>
</comment>
<name>A0A4V2YWQ9_9ACTN</name>
<keyword evidence="2" id="KW-1003">Cell membrane</keyword>
<evidence type="ECO:0000256" key="1">
    <source>
        <dbReference type="ARBA" id="ARBA00004651"/>
    </source>
</evidence>
<dbReference type="PANTHER" id="PTHR30572:SF4">
    <property type="entry name" value="ABC TRANSPORTER PERMEASE YTRF"/>
    <property type="match status" value="1"/>
</dbReference>
<keyword evidence="4 7" id="KW-1133">Transmembrane helix</keyword>
<feature type="transmembrane region" description="Helical" evidence="7">
    <location>
        <begin position="651"/>
        <end position="675"/>
    </location>
</feature>